<reference evidence="2 3" key="1">
    <citation type="submission" date="2018-09" db="EMBL/GenBank/DDBJ databases">
        <title>Whole genome sequencing of Microbacterium oryzae strain MB-10T.</title>
        <authorList>
            <person name="Das S.K."/>
        </authorList>
    </citation>
    <scope>NUCLEOTIDE SEQUENCE [LARGE SCALE GENOMIC DNA]</scope>
    <source>
        <strain evidence="2 3">MB-10</strain>
    </source>
</reference>
<dbReference type="InterPro" id="IPR019922">
    <property type="entry name" value="Lucif-like_OxRdatse_MSMEG_4141"/>
</dbReference>
<feature type="domain" description="Luciferase-like" evidence="1">
    <location>
        <begin position="23"/>
        <end position="103"/>
    </location>
</feature>
<evidence type="ECO:0000259" key="1">
    <source>
        <dbReference type="Pfam" id="PF00296"/>
    </source>
</evidence>
<protein>
    <submittedName>
        <fullName evidence="2">TIGR03620 family F420-dependent LLM class oxidoreductase</fullName>
    </submittedName>
</protein>
<dbReference type="PANTHER" id="PTHR30137:SF18">
    <property type="entry name" value="CONSERVED PROTEIN"/>
    <property type="match status" value="1"/>
</dbReference>
<sequence>MTQKSDLGAWGVWRSAGQADGGFARRVEELGYRTLWVGGSPAADLVIVEELLDATADLVVATGIVNIWQADAPSVAQAFHRIEDSHPGRLVLGIGSGHREATPERVKPLAALGSYLDVLDAEGVRQDQRLLAALGDRTLALAAERTLGAHPYLTLPPHTAHARTLLGDALLAPEVTVSLGSDGDGARDVARAFWGRYSRLSNYVGALERFGATAEDLADGGSDELLDRLIAGPDAERATAAIRSHLDAGADHVAVQALGDDPLGSLERIAEGLGVSR</sequence>
<dbReference type="AlphaFoldDB" id="A0A6I6DTL6"/>
<dbReference type="InterPro" id="IPR011251">
    <property type="entry name" value="Luciferase-like_dom"/>
</dbReference>
<name>A0A6I6DTL6_9MICO</name>
<dbReference type="RefSeq" id="WP_156242846.1">
    <property type="nucleotide sequence ID" value="NZ_CP032550.1"/>
</dbReference>
<dbReference type="Gene3D" id="3.20.20.30">
    <property type="entry name" value="Luciferase-like domain"/>
    <property type="match status" value="2"/>
</dbReference>
<evidence type="ECO:0000313" key="3">
    <source>
        <dbReference type="Proteomes" id="UP000422989"/>
    </source>
</evidence>
<dbReference type="KEGG" id="moj:D7D94_11990"/>
<dbReference type="NCBIfam" id="TIGR03620">
    <property type="entry name" value="F420_MSMEG_4141"/>
    <property type="match status" value="1"/>
</dbReference>
<organism evidence="2 3">
    <name type="scientific">Microbacterium oryzae</name>
    <dbReference type="NCBI Taxonomy" id="743009"/>
    <lineage>
        <taxon>Bacteria</taxon>
        <taxon>Bacillati</taxon>
        <taxon>Actinomycetota</taxon>
        <taxon>Actinomycetes</taxon>
        <taxon>Micrococcales</taxon>
        <taxon>Microbacteriaceae</taxon>
        <taxon>Microbacterium</taxon>
    </lineage>
</organism>
<dbReference type="Pfam" id="PF00296">
    <property type="entry name" value="Bac_luciferase"/>
    <property type="match status" value="1"/>
</dbReference>
<proteinExistence type="predicted"/>
<dbReference type="GO" id="GO:0016705">
    <property type="term" value="F:oxidoreductase activity, acting on paired donors, with incorporation or reduction of molecular oxygen"/>
    <property type="evidence" value="ECO:0007669"/>
    <property type="project" value="InterPro"/>
</dbReference>
<dbReference type="SUPFAM" id="SSF51679">
    <property type="entry name" value="Bacterial luciferase-like"/>
    <property type="match status" value="1"/>
</dbReference>
<accession>A0A6I6DTL6</accession>
<dbReference type="InterPro" id="IPR036661">
    <property type="entry name" value="Luciferase-like_sf"/>
</dbReference>
<dbReference type="InterPro" id="IPR050766">
    <property type="entry name" value="Bact_Lucif_Oxidored"/>
</dbReference>
<dbReference type="EMBL" id="CP032550">
    <property type="protein sequence ID" value="QGU28315.1"/>
    <property type="molecule type" value="Genomic_DNA"/>
</dbReference>
<keyword evidence="3" id="KW-1185">Reference proteome</keyword>
<dbReference type="PANTHER" id="PTHR30137">
    <property type="entry name" value="LUCIFERASE-LIKE MONOOXYGENASE"/>
    <property type="match status" value="1"/>
</dbReference>
<gene>
    <name evidence="2" type="ORF">D7D94_11990</name>
</gene>
<dbReference type="OrthoDB" id="4760590at2"/>
<evidence type="ECO:0000313" key="2">
    <source>
        <dbReference type="EMBL" id="QGU28315.1"/>
    </source>
</evidence>
<dbReference type="GO" id="GO:0005829">
    <property type="term" value="C:cytosol"/>
    <property type="evidence" value="ECO:0007669"/>
    <property type="project" value="TreeGrafter"/>
</dbReference>
<dbReference type="Proteomes" id="UP000422989">
    <property type="component" value="Chromosome"/>
</dbReference>